<dbReference type="NCBIfam" id="TIGR01391">
    <property type="entry name" value="dnaG"/>
    <property type="match status" value="1"/>
</dbReference>
<keyword evidence="1 12" id="KW-0240">DNA-directed RNA polymerase</keyword>
<protein>
    <recommendedName>
        <fullName evidence="12 13">DNA primase</fullName>
        <ecNumber evidence="12">2.7.7.101</ecNumber>
    </recommendedName>
</protein>
<dbReference type="FunFam" id="3.90.980.10:FF:000001">
    <property type="entry name" value="DNA primase"/>
    <property type="match status" value="1"/>
</dbReference>
<dbReference type="GO" id="GO:0003899">
    <property type="term" value="F:DNA-directed RNA polymerase activity"/>
    <property type="evidence" value="ECO:0007669"/>
    <property type="project" value="UniProtKB-UniRule"/>
</dbReference>
<dbReference type="InterPro" id="IPR050219">
    <property type="entry name" value="DnaG_primase"/>
</dbReference>
<keyword evidence="3 12" id="KW-0808">Transferase</keyword>
<comment type="subunit">
    <text evidence="12">Monomer. Interacts with DnaB.</text>
</comment>
<keyword evidence="6 13" id="KW-0479">Metal-binding</keyword>
<evidence type="ECO:0000313" key="17">
    <source>
        <dbReference type="Proteomes" id="UP000229554"/>
    </source>
</evidence>
<organism evidence="16 17">
    <name type="scientific">Candidatus Roizmanbacteria bacterium CG10_big_fil_rev_8_21_14_0_10_39_6</name>
    <dbReference type="NCBI Taxonomy" id="1974853"/>
    <lineage>
        <taxon>Bacteria</taxon>
        <taxon>Candidatus Roizmaniibacteriota</taxon>
    </lineage>
</organism>
<keyword evidence="11 12" id="KW-0804">Transcription</keyword>
<keyword evidence="4 12" id="KW-0548">Nucleotidyltransferase</keyword>
<evidence type="ECO:0000259" key="15">
    <source>
        <dbReference type="PROSITE" id="PS50880"/>
    </source>
</evidence>
<dbReference type="GO" id="GO:0006269">
    <property type="term" value="P:DNA replication, synthesis of primer"/>
    <property type="evidence" value="ECO:0007669"/>
    <property type="project" value="UniProtKB-UniRule"/>
</dbReference>
<comment type="caution">
    <text evidence="12">Lacks conserved residue(s) required for the propagation of feature annotation.</text>
</comment>
<dbReference type="Gene3D" id="3.90.580.10">
    <property type="entry name" value="Zinc finger, CHC2-type domain"/>
    <property type="match status" value="1"/>
</dbReference>
<dbReference type="PIRSF" id="PIRSF002811">
    <property type="entry name" value="DnaG"/>
    <property type="match status" value="1"/>
</dbReference>
<evidence type="ECO:0000256" key="7">
    <source>
        <dbReference type="ARBA" id="ARBA00022771"/>
    </source>
</evidence>
<evidence type="ECO:0000256" key="2">
    <source>
        <dbReference type="ARBA" id="ARBA00022515"/>
    </source>
</evidence>
<evidence type="ECO:0000313" key="16">
    <source>
        <dbReference type="EMBL" id="PJE63208.1"/>
    </source>
</evidence>
<dbReference type="PANTHER" id="PTHR30313:SF2">
    <property type="entry name" value="DNA PRIMASE"/>
    <property type="match status" value="1"/>
</dbReference>
<evidence type="ECO:0000256" key="8">
    <source>
        <dbReference type="ARBA" id="ARBA00022833"/>
    </source>
</evidence>
<dbReference type="EMBL" id="PFED01000033">
    <property type="protein sequence ID" value="PJE63208.1"/>
    <property type="molecule type" value="Genomic_DNA"/>
</dbReference>
<keyword evidence="9" id="KW-0460">Magnesium</keyword>
<dbReference type="GO" id="GO:0000428">
    <property type="term" value="C:DNA-directed RNA polymerase complex"/>
    <property type="evidence" value="ECO:0007669"/>
    <property type="project" value="UniProtKB-KW"/>
</dbReference>
<dbReference type="InterPro" id="IPR006295">
    <property type="entry name" value="DNA_primase_DnaG"/>
</dbReference>
<feature type="domain" description="Toprim" evidence="15">
    <location>
        <begin position="260"/>
        <end position="341"/>
    </location>
</feature>
<dbReference type="Pfam" id="PF13155">
    <property type="entry name" value="Toprim_2"/>
    <property type="match status" value="1"/>
</dbReference>
<dbReference type="Gene3D" id="3.90.980.10">
    <property type="entry name" value="DNA primase, catalytic core, N-terminal domain"/>
    <property type="match status" value="1"/>
</dbReference>
<dbReference type="SUPFAM" id="SSF56731">
    <property type="entry name" value="DNA primase core"/>
    <property type="match status" value="1"/>
</dbReference>
<dbReference type="InterPro" id="IPR034151">
    <property type="entry name" value="TOPRIM_DnaG_bac"/>
</dbReference>
<evidence type="ECO:0000256" key="10">
    <source>
        <dbReference type="ARBA" id="ARBA00023125"/>
    </source>
</evidence>
<feature type="zinc finger region" description="CHC2-type" evidence="14">
    <location>
        <begin position="41"/>
        <end position="66"/>
    </location>
</feature>
<gene>
    <name evidence="12" type="primary">dnaG</name>
    <name evidence="16" type="ORF">COU88_00780</name>
</gene>
<sequence length="582" mass="66638">MSFQKRHMSQVDEIKKRIDIVEYIGTYVTLKNTGRNFHGLCPFHAEKTPSFVVSPDRQIWHCFGACAEGGDLLSFVMKLEGISFVEALSNLAQLAGVTLDTTNISDDSWKEKEKLFSVNNRAAEFFHYILTTHSIGKKAREYLLSRGLNQGLITQFQIGYAPDSWRSLYTYLTKKKIAKQTIVETGLVVQGKQGVYDRFRGRIMFPLKDIRGHILGFSGRILEASDKGAKYINTPETTLYHKRETLYGIDRAIEAIRKTKEVILMEGEFDVILAHREGFTNAVAIKGSALTTEQLQLLGRIVNTLVFALDMDKAGTEAIKRGIELAEKTQKALYVLAPLSGKDPADIFLLHPHEFKNAYKHKETIYDFLLRMVLAKFDATTLYGRKAIIDEIIPFLSSINNPVIYDFFIKQLASKTDTDISAIRDSIRTFTQKRKANIIGPLTNSAKKRKKEEMLDEYLLALLIQRENKTEITEMIERENIQDMLYLSSSNRLIKLLLPCTHGNTLPIANSIPAELMDYFNRCFLLFLPEHKEKKQERTETMKTILQIKRLFLKRKIQLKDEPNIDSYIKELSRVEKSLSIV</sequence>
<dbReference type="SMART" id="SM00400">
    <property type="entry name" value="ZnF_CHCC"/>
    <property type="match status" value="1"/>
</dbReference>
<keyword evidence="10 12" id="KW-0238">DNA-binding</keyword>
<dbReference type="InterPro" id="IPR006171">
    <property type="entry name" value="TOPRIM_dom"/>
</dbReference>
<dbReference type="Gene3D" id="3.40.1360.10">
    <property type="match status" value="1"/>
</dbReference>
<keyword evidence="5 12" id="KW-0235">DNA replication</keyword>
<dbReference type="Pfam" id="PF10410">
    <property type="entry name" value="DnaB_bind"/>
    <property type="match status" value="1"/>
</dbReference>
<keyword evidence="8 13" id="KW-0862">Zinc</keyword>
<dbReference type="Pfam" id="PF08275">
    <property type="entry name" value="DNAG_N"/>
    <property type="match status" value="1"/>
</dbReference>
<dbReference type="GO" id="GO:0003677">
    <property type="term" value="F:DNA binding"/>
    <property type="evidence" value="ECO:0007669"/>
    <property type="project" value="UniProtKB-KW"/>
</dbReference>
<evidence type="ECO:0000256" key="4">
    <source>
        <dbReference type="ARBA" id="ARBA00022695"/>
    </source>
</evidence>
<evidence type="ECO:0000256" key="1">
    <source>
        <dbReference type="ARBA" id="ARBA00022478"/>
    </source>
</evidence>
<dbReference type="PROSITE" id="PS50880">
    <property type="entry name" value="TOPRIM"/>
    <property type="match status" value="1"/>
</dbReference>
<keyword evidence="2 12" id="KW-0639">Primosome</keyword>
<comment type="cofactor">
    <cofactor evidence="13 14">
        <name>Zn(2+)</name>
        <dbReference type="ChEBI" id="CHEBI:29105"/>
    </cofactor>
    <text evidence="13 14">Binds 1 zinc ion per monomer.</text>
</comment>
<dbReference type="SMART" id="SM00493">
    <property type="entry name" value="TOPRIM"/>
    <property type="match status" value="1"/>
</dbReference>
<dbReference type="InterPro" id="IPR019475">
    <property type="entry name" value="DNA_primase_DnaB-bd"/>
</dbReference>
<dbReference type="GO" id="GO:0005737">
    <property type="term" value="C:cytoplasm"/>
    <property type="evidence" value="ECO:0007669"/>
    <property type="project" value="TreeGrafter"/>
</dbReference>
<evidence type="ECO:0000256" key="5">
    <source>
        <dbReference type="ARBA" id="ARBA00022705"/>
    </source>
</evidence>
<evidence type="ECO:0000256" key="11">
    <source>
        <dbReference type="ARBA" id="ARBA00023163"/>
    </source>
</evidence>
<evidence type="ECO:0000256" key="6">
    <source>
        <dbReference type="ARBA" id="ARBA00022723"/>
    </source>
</evidence>
<evidence type="ECO:0000256" key="9">
    <source>
        <dbReference type="ARBA" id="ARBA00022842"/>
    </source>
</evidence>
<accession>A0A2M8KTE4</accession>
<comment type="catalytic activity">
    <reaction evidence="12">
        <text>ssDNA + n NTP = ssDNA/pppN(pN)n-1 hybrid + (n-1) diphosphate.</text>
        <dbReference type="EC" id="2.7.7.101"/>
    </reaction>
</comment>
<comment type="similarity">
    <text evidence="12 13">Belongs to the DnaG primase family.</text>
</comment>
<dbReference type="HAMAP" id="MF_00974">
    <property type="entry name" value="DNA_primase_DnaG"/>
    <property type="match status" value="1"/>
</dbReference>
<dbReference type="InterPro" id="IPR030846">
    <property type="entry name" value="DnaG_bac"/>
</dbReference>
<dbReference type="Pfam" id="PF01807">
    <property type="entry name" value="Zn_ribbon_DnaG"/>
    <property type="match status" value="1"/>
</dbReference>
<dbReference type="EC" id="2.7.7.101" evidence="12"/>
<keyword evidence="7 14" id="KW-0863">Zinc-finger</keyword>
<reference evidence="17" key="1">
    <citation type="submission" date="2017-09" db="EMBL/GenBank/DDBJ databases">
        <title>Depth-based differentiation of microbial function through sediment-hosted aquifers and enrichment of novel symbionts in the deep terrestrial subsurface.</title>
        <authorList>
            <person name="Probst A.J."/>
            <person name="Ladd B."/>
            <person name="Jarett J.K."/>
            <person name="Geller-Mcgrath D.E."/>
            <person name="Sieber C.M.K."/>
            <person name="Emerson J.B."/>
            <person name="Anantharaman K."/>
            <person name="Thomas B.C."/>
            <person name="Malmstrom R."/>
            <person name="Stieglmeier M."/>
            <person name="Klingl A."/>
            <person name="Woyke T."/>
            <person name="Ryan C.M."/>
            <person name="Banfield J.F."/>
        </authorList>
    </citation>
    <scope>NUCLEOTIDE SEQUENCE [LARGE SCALE GENOMIC DNA]</scope>
</reference>
<proteinExistence type="inferred from homology"/>
<evidence type="ECO:0000256" key="3">
    <source>
        <dbReference type="ARBA" id="ARBA00022679"/>
    </source>
</evidence>
<dbReference type="CDD" id="cd03364">
    <property type="entry name" value="TOPRIM_DnaG_primases"/>
    <property type="match status" value="1"/>
</dbReference>
<dbReference type="InterPro" id="IPR036977">
    <property type="entry name" value="DNA_primase_Znf_CHC2"/>
</dbReference>
<dbReference type="Proteomes" id="UP000229554">
    <property type="component" value="Unassembled WGS sequence"/>
</dbReference>
<evidence type="ECO:0000256" key="13">
    <source>
        <dbReference type="PIRNR" id="PIRNR002811"/>
    </source>
</evidence>
<evidence type="ECO:0000256" key="14">
    <source>
        <dbReference type="PIRSR" id="PIRSR002811-1"/>
    </source>
</evidence>
<dbReference type="GO" id="GO:1990077">
    <property type="term" value="C:primosome complex"/>
    <property type="evidence" value="ECO:0007669"/>
    <property type="project" value="UniProtKB-KW"/>
</dbReference>
<dbReference type="GO" id="GO:0008270">
    <property type="term" value="F:zinc ion binding"/>
    <property type="evidence" value="ECO:0007669"/>
    <property type="project" value="UniProtKB-KW"/>
</dbReference>
<name>A0A2M8KTE4_9BACT</name>
<dbReference type="SUPFAM" id="SSF57783">
    <property type="entry name" value="Zinc beta-ribbon"/>
    <property type="match status" value="1"/>
</dbReference>
<dbReference type="InterPro" id="IPR013264">
    <property type="entry name" value="DNAG_N"/>
</dbReference>
<dbReference type="FunFam" id="3.90.580.10:FF:000001">
    <property type="entry name" value="DNA primase"/>
    <property type="match status" value="1"/>
</dbReference>
<dbReference type="AlphaFoldDB" id="A0A2M8KTE4"/>
<comment type="caution">
    <text evidence="16">The sequence shown here is derived from an EMBL/GenBank/DDBJ whole genome shotgun (WGS) entry which is preliminary data.</text>
</comment>
<dbReference type="InterPro" id="IPR002694">
    <property type="entry name" value="Znf_CHC2"/>
</dbReference>
<dbReference type="PANTHER" id="PTHR30313">
    <property type="entry name" value="DNA PRIMASE"/>
    <property type="match status" value="1"/>
</dbReference>
<dbReference type="InterPro" id="IPR037068">
    <property type="entry name" value="DNA_primase_core_N_sf"/>
</dbReference>
<evidence type="ECO:0000256" key="12">
    <source>
        <dbReference type="HAMAP-Rule" id="MF_00974"/>
    </source>
</evidence>
<comment type="function">
    <text evidence="12 13">RNA polymerase that catalyzes the synthesis of short RNA molecules used as primers for DNA polymerase during DNA replication.</text>
</comment>